<feature type="domain" description="K Homology" evidence="2">
    <location>
        <begin position="391"/>
        <end position="462"/>
    </location>
</feature>
<dbReference type="GO" id="GO:0003723">
    <property type="term" value="F:RNA binding"/>
    <property type="evidence" value="ECO:0007669"/>
    <property type="project" value="UniProtKB-UniRule"/>
</dbReference>
<sequence length="702" mass="78287">MNRFMRPVTRFSRLLCFSRGYSVDKQFDLFGDISIIKQDVPVAANFLRHITNTGSWWADLVKTKTTAAVEYDLKHCIIRGDDSTSVAAAKSMLDGRLHNLQELMVIFPLPPKFASFFDNLESLQKSTNTTVILVPGRENAPELIILGDSRGEVQLALKHVQTRLMNLKSYSKEIMVLHLIIDSLRRDNQLEALQKTTRTTIQVQPQIDADYRKTVSIVSAYENGTREVERFFNEKAESMSCVAHRLMVDYTTIDLLTQPISASSKYSTLKKIEAITSTTITVGTVIDTENKCEVLISGSCKEDAEEALSILGATITSFSQNTATLSVPKDIAYQLVGRNGLSVFDLASFRGVTFSSTPERSGDLVKMAIQAEDRFQLEEVRDKIESFLARFKHVALPGVSSAYMKVLMGLKNSSSFQEIQKTTSSRINTTRDPVSGEHTVNIFAENDTDAKKCLALVSERLELLRQGAAHVLFPYKYKDTFTGFRKHYILQAQVSSNVDITMKTPVASISAGKPADIGPEETVELTIVGDNAAANRQLGEMFRNRLDTIAALAQEFTFPEYLLDAFLFHDLFKLGSLKEATKTTIYIYRQAHEIRLVVCGLEPGLTSECSNAIRERIGVYTKSHQVFTSTRAFAQVLIGPNGARIDKIQKSTNCSISLTEMPGRRSEIHVMSNDPKSVQMGMKLLRDLLLALEESNASAERQ</sequence>
<dbReference type="PROSITE" id="PS50084">
    <property type="entry name" value="KH_TYPE_1"/>
    <property type="match status" value="1"/>
</dbReference>
<dbReference type="InterPro" id="IPR036612">
    <property type="entry name" value="KH_dom_type_1_sf"/>
</dbReference>
<evidence type="ECO:0000259" key="2">
    <source>
        <dbReference type="SMART" id="SM00322"/>
    </source>
</evidence>
<dbReference type="Gene3D" id="3.30.1370.10">
    <property type="entry name" value="K Homology domain, type 1"/>
    <property type="match status" value="1"/>
</dbReference>
<name>A0A1E3QS09_9ASCO</name>
<dbReference type="EMBL" id="KV454430">
    <property type="protein sequence ID" value="ODQ80284.1"/>
    <property type="molecule type" value="Genomic_DNA"/>
</dbReference>
<proteinExistence type="predicted"/>
<keyword evidence="4" id="KW-1185">Reference proteome</keyword>
<reference evidence="4" key="1">
    <citation type="submission" date="2016-05" db="EMBL/GenBank/DDBJ databases">
        <title>Comparative genomics of biotechnologically important yeasts.</title>
        <authorList>
            <consortium name="DOE Joint Genome Institute"/>
            <person name="Riley R."/>
            <person name="Haridas S."/>
            <person name="Wolfe K.H."/>
            <person name="Lopes M.R."/>
            <person name="Hittinger C.T."/>
            <person name="Goker M."/>
            <person name="Salamov A."/>
            <person name="Wisecaver J."/>
            <person name="Long T.M."/>
            <person name="Aerts A.L."/>
            <person name="Barry K."/>
            <person name="Choi C."/>
            <person name="Clum A."/>
            <person name="Coughlan A.Y."/>
            <person name="Deshpande S."/>
            <person name="Douglass A.P."/>
            <person name="Hanson S.J."/>
            <person name="Klenk H.-P."/>
            <person name="Labutti K."/>
            <person name="Lapidus A."/>
            <person name="Lindquist E."/>
            <person name="Lipzen A."/>
            <person name="Meier-Kolthoff J.P."/>
            <person name="Ohm R.A."/>
            <person name="Otillar R.P."/>
            <person name="Pangilinan J."/>
            <person name="Peng Y."/>
            <person name="Rokas A."/>
            <person name="Rosa C.A."/>
            <person name="Scheuner C."/>
            <person name="Sibirny A.A."/>
            <person name="Slot J.C."/>
            <person name="Stielow J.B."/>
            <person name="Sun H."/>
            <person name="Kurtzman C.P."/>
            <person name="Blackwell M."/>
            <person name="Grigoriev I.V."/>
            <person name="Jeffries T.W."/>
        </authorList>
    </citation>
    <scope>NUCLEOTIDE SEQUENCE [LARGE SCALE GENOMIC DNA]</scope>
    <source>
        <strain evidence="4">NRRL Y-12698</strain>
    </source>
</reference>
<dbReference type="InterPro" id="IPR004087">
    <property type="entry name" value="KH_dom"/>
</dbReference>
<organism evidence="3 4">
    <name type="scientific">Babjeviella inositovora NRRL Y-12698</name>
    <dbReference type="NCBI Taxonomy" id="984486"/>
    <lineage>
        <taxon>Eukaryota</taxon>
        <taxon>Fungi</taxon>
        <taxon>Dikarya</taxon>
        <taxon>Ascomycota</taxon>
        <taxon>Saccharomycotina</taxon>
        <taxon>Pichiomycetes</taxon>
        <taxon>Serinales incertae sedis</taxon>
        <taxon>Babjeviella</taxon>
    </lineage>
</organism>
<evidence type="ECO:0000313" key="3">
    <source>
        <dbReference type="EMBL" id="ODQ80284.1"/>
    </source>
</evidence>
<dbReference type="RefSeq" id="XP_018985612.1">
    <property type="nucleotide sequence ID" value="XM_019127045.1"/>
</dbReference>
<dbReference type="Pfam" id="PF00013">
    <property type="entry name" value="KH_1"/>
    <property type="match status" value="1"/>
</dbReference>
<keyword evidence="1" id="KW-0694">RNA-binding</keyword>
<protein>
    <recommendedName>
        <fullName evidence="2">K Homology domain-containing protein</fullName>
    </recommendedName>
</protein>
<dbReference type="AlphaFoldDB" id="A0A1E3QS09"/>
<dbReference type="GeneID" id="30144898"/>
<dbReference type="InterPro" id="IPR004088">
    <property type="entry name" value="KH_dom_type_1"/>
</dbReference>
<accession>A0A1E3QS09</accession>
<gene>
    <name evidence="3" type="ORF">BABINDRAFT_131551</name>
</gene>
<dbReference type="SUPFAM" id="SSF54791">
    <property type="entry name" value="Eukaryotic type KH-domain (KH-domain type I)"/>
    <property type="match status" value="1"/>
</dbReference>
<dbReference type="Proteomes" id="UP000094336">
    <property type="component" value="Unassembled WGS sequence"/>
</dbReference>
<evidence type="ECO:0000256" key="1">
    <source>
        <dbReference type="PROSITE-ProRule" id="PRU00117"/>
    </source>
</evidence>
<dbReference type="SMART" id="SM00322">
    <property type="entry name" value="KH"/>
    <property type="match status" value="2"/>
</dbReference>
<evidence type="ECO:0000313" key="4">
    <source>
        <dbReference type="Proteomes" id="UP000094336"/>
    </source>
</evidence>
<feature type="domain" description="K Homology" evidence="2">
    <location>
        <begin position="611"/>
        <end position="690"/>
    </location>
</feature>